<name>A0ABU8GY78_9SPHN</name>
<accession>A0ABU8GY78</accession>
<protein>
    <submittedName>
        <fullName evidence="2">Uncharacterized protein</fullName>
    </submittedName>
</protein>
<gene>
    <name evidence="2" type="ORF">V8201_01880</name>
</gene>
<evidence type="ECO:0000256" key="1">
    <source>
        <dbReference type="SAM" id="Phobius"/>
    </source>
</evidence>
<keyword evidence="1" id="KW-0812">Transmembrane</keyword>
<keyword evidence="1" id="KW-1133">Transmembrane helix</keyword>
<evidence type="ECO:0000313" key="3">
    <source>
        <dbReference type="Proteomes" id="UP001367771"/>
    </source>
</evidence>
<feature type="transmembrane region" description="Helical" evidence="1">
    <location>
        <begin position="35"/>
        <end position="55"/>
    </location>
</feature>
<comment type="caution">
    <text evidence="2">The sequence shown here is derived from an EMBL/GenBank/DDBJ whole genome shotgun (WGS) entry which is preliminary data.</text>
</comment>
<dbReference type="EMBL" id="JBBBDM010000001">
    <property type="protein sequence ID" value="MEI5685821.1"/>
    <property type="molecule type" value="Genomic_DNA"/>
</dbReference>
<dbReference type="Proteomes" id="UP001367771">
    <property type="component" value="Unassembled WGS sequence"/>
</dbReference>
<keyword evidence="3" id="KW-1185">Reference proteome</keyword>
<dbReference type="RefSeq" id="WP_336544536.1">
    <property type="nucleotide sequence ID" value="NZ_JBBBDM010000001.1"/>
</dbReference>
<sequence length="79" mass="8614">MARHHPHQPNAQRAAFTLRLGKRSRVRAELTMTPAGLLSVGALVSSILLSTAVIVRTARRPAEVPPALPDEGETIERLR</sequence>
<keyword evidence="1" id="KW-0472">Membrane</keyword>
<evidence type="ECO:0000313" key="2">
    <source>
        <dbReference type="EMBL" id="MEI5685821.1"/>
    </source>
</evidence>
<proteinExistence type="predicted"/>
<organism evidence="2 3">
    <name type="scientific">Sphingomonas kyungheensis</name>
    <dbReference type="NCBI Taxonomy" id="1069987"/>
    <lineage>
        <taxon>Bacteria</taxon>
        <taxon>Pseudomonadati</taxon>
        <taxon>Pseudomonadota</taxon>
        <taxon>Alphaproteobacteria</taxon>
        <taxon>Sphingomonadales</taxon>
        <taxon>Sphingomonadaceae</taxon>
        <taxon>Sphingomonas</taxon>
    </lineage>
</organism>
<reference evidence="2 3" key="1">
    <citation type="journal article" date="2013" name="Int. J. Syst. Evol. Microbiol.">
        <title>Sphingomonas kyungheensis sp. nov., a bacterium with ginsenoside-converting activity isolated from soil of a ginseng field.</title>
        <authorList>
            <person name="Son H.M."/>
            <person name="Yang J.E."/>
            <person name="Park Y."/>
            <person name="Han C.K."/>
            <person name="Kim S.G."/>
            <person name="Kook M."/>
            <person name="Yi T.H."/>
        </authorList>
    </citation>
    <scope>NUCLEOTIDE SEQUENCE [LARGE SCALE GENOMIC DNA]</scope>
    <source>
        <strain evidence="2 3">LMG 26582</strain>
    </source>
</reference>